<dbReference type="InterPro" id="IPR002044">
    <property type="entry name" value="CBM20"/>
</dbReference>
<feature type="compositionally biased region" description="Pro residues" evidence="7">
    <location>
        <begin position="713"/>
        <end position="734"/>
    </location>
</feature>
<feature type="domain" description="CBM20" evidence="8">
    <location>
        <begin position="235"/>
        <end position="344"/>
    </location>
</feature>
<dbReference type="InterPro" id="IPR027417">
    <property type="entry name" value="P-loop_NTPase"/>
</dbReference>
<evidence type="ECO:0000256" key="5">
    <source>
        <dbReference type="ARBA" id="ARBA00025781"/>
    </source>
</evidence>
<dbReference type="Pfam" id="PF00004">
    <property type="entry name" value="AAA"/>
    <property type="match status" value="1"/>
</dbReference>
<reference evidence="9 10" key="1">
    <citation type="submission" date="2023-05" db="EMBL/GenBank/DDBJ databases">
        <title>A 100% complete, gapless, phased diploid assembly of the Scenedesmus obliquus UTEX 3031 genome.</title>
        <authorList>
            <person name="Biondi T.C."/>
            <person name="Hanschen E.R."/>
            <person name="Kwon T."/>
            <person name="Eng W."/>
            <person name="Kruse C.P.S."/>
            <person name="Koehler S.I."/>
            <person name="Kunde Y."/>
            <person name="Gleasner C.D."/>
            <person name="You Mak K.T."/>
            <person name="Polle J."/>
            <person name="Hovde B.T."/>
            <person name="Starkenburg S.R."/>
        </authorList>
    </citation>
    <scope>NUCLEOTIDE SEQUENCE [LARGE SCALE GENOMIC DNA]</scope>
    <source>
        <strain evidence="9 10">DOE0152z</strain>
    </source>
</reference>
<feature type="region of interest" description="Disordered" evidence="7">
    <location>
        <begin position="1246"/>
        <end position="1266"/>
    </location>
</feature>
<name>A0ABY8UFR8_TETOB</name>
<feature type="compositionally biased region" description="Low complexity" evidence="7">
    <location>
        <begin position="68"/>
        <end position="94"/>
    </location>
</feature>
<dbReference type="InterPro" id="IPR003959">
    <property type="entry name" value="ATPase_AAA_core"/>
</dbReference>
<dbReference type="SUPFAM" id="SSF49452">
    <property type="entry name" value="Starch-binding domain-like"/>
    <property type="match status" value="3"/>
</dbReference>
<dbReference type="CDD" id="cd05467">
    <property type="entry name" value="CBM20"/>
    <property type="match status" value="2"/>
</dbReference>
<keyword evidence="6" id="KW-0150">Chloroplast</keyword>
<dbReference type="SMART" id="SM01065">
    <property type="entry name" value="CBM_2"/>
    <property type="match status" value="3"/>
</dbReference>
<feature type="compositionally biased region" description="Low complexity" evidence="7">
    <location>
        <begin position="527"/>
        <end position="542"/>
    </location>
</feature>
<keyword evidence="3 6" id="KW-0067">ATP-binding</keyword>
<comment type="subcellular location">
    <subcellularLocation>
        <location evidence="1 6">Plastid</location>
        <location evidence="1 6">Chloroplast stroma</location>
    </subcellularLocation>
</comment>
<feature type="region of interest" description="Disordered" evidence="7">
    <location>
        <begin position="711"/>
        <end position="866"/>
    </location>
</feature>
<dbReference type="EMBL" id="CP126218">
    <property type="protein sequence ID" value="WIA20338.1"/>
    <property type="molecule type" value="Genomic_DNA"/>
</dbReference>
<feature type="compositionally biased region" description="Polar residues" evidence="7">
    <location>
        <begin position="763"/>
        <end position="783"/>
    </location>
</feature>
<dbReference type="SUPFAM" id="SSF52540">
    <property type="entry name" value="P-loop containing nucleoside triphosphate hydrolases"/>
    <property type="match status" value="1"/>
</dbReference>
<feature type="domain" description="CBM20" evidence="8">
    <location>
        <begin position="365"/>
        <end position="465"/>
    </location>
</feature>
<keyword evidence="2 6" id="KW-0547">Nucleotide-binding</keyword>
<proteinExistence type="inferred from homology"/>
<evidence type="ECO:0000313" key="10">
    <source>
        <dbReference type="Proteomes" id="UP001244341"/>
    </source>
</evidence>
<dbReference type="Gene3D" id="2.60.40.10">
    <property type="entry name" value="Immunoglobulins"/>
    <property type="match status" value="3"/>
</dbReference>
<gene>
    <name evidence="9" type="ORF">OEZ85_006169</name>
</gene>
<evidence type="ECO:0000256" key="6">
    <source>
        <dbReference type="RuleBase" id="RU369045"/>
    </source>
</evidence>
<dbReference type="PROSITE" id="PS51166">
    <property type="entry name" value="CBM20"/>
    <property type="match status" value="3"/>
</dbReference>
<feature type="region of interest" description="Disordered" evidence="7">
    <location>
        <begin position="472"/>
        <end position="542"/>
    </location>
</feature>
<dbReference type="InterPro" id="IPR048571">
    <property type="entry name" value="RuBisCO_activase_AAA_helical"/>
</dbReference>
<dbReference type="InterPro" id="IPR013783">
    <property type="entry name" value="Ig-like_fold"/>
</dbReference>
<protein>
    <recommendedName>
        <fullName evidence="6">Ribulose bisphosphate carboxylase/oxygenase activase, chloroplastic</fullName>
        <shortName evidence="6">RA</shortName>
        <shortName evidence="6">RuBisCO activase</shortName>
    </recommendedName>
</protein>
<comment type="function">
    <text evidence="4 6">Activation of RuBisCO (ribulose-1,5-bisphosphate carboxylase/oxygenase; EC 4.1.1.39) involves the ATP-dependent carboxylation of the epsilon-amino group of lysine leading to a carbamate structure.</text>
</comment>
<sequence>MQRGHPLGAGSARTVPQHYRAAGSRIGLRSSVSPKCRRRRLVLGHAAYYPPGRPRPLSELLAAPQQPPKSNSSSSSSSSSGGGSSSAAPPSSAGSPPPAAGGSSGAPSGAGSRPASPVSAAGGLPPHLAARAAAAAAAAAANQRSQAANSSSAGPGLGFSARPGSPASPRGVPPLSRFQPASLFSAAGGAAVAPVHASSGPSASSAAQPFFTAAAPYEAFEPGDSGFGAPSSAEVVTSSSGSVMVKVSATFSGVVGDKVLMCGATRALGNWEPDAAPALTWGEGDVWTATLELPPGAHEFKAVAVKAVGPPVWEPGNNRRVVVPRPGGALASGSGSEVDLVLGLLSGGEGGGEGDEEPPDAQLVETSGGNTMVKLTTTYTASFGEYLKVVGGPTELGAWDAGAAPALTWGEGDVWTATLELPAGEHEFKYVVVRQDGRLEWEPGANRRIHVPLPGLAAALAAAKAIAAAEDAAGGPPRAAPTGRKLSAAEVYQRQEAAEQLEPWQQKASANGHRRRDSDSDSEDYSVVPAGAGAGAVPQQQQGWREVRISTKFAAQFGTFLKAVGGGQQLGEWEPEAAPPLQWAEGDVWSTTLLMPPGSYEFKLVVVNTDGTFDWEAGPNRSITVEPAAGSASEAAGVLHAECQYGSTFATSSVWASIDEEAEEAPAAAAAAPLPPVQQPQQLMPPVPPQQPPMQPVYPADWYAKRVEETAAPAPPEPQQQEQPPPPPAPPAKPLQPLDAVVKVFKDSPVYDSSSSSSAGDEPTSSGRFSKYTAGSSWRSASPSPREQQQREQQQREQPPQQPQQEQQPEPQQQQQQPEGGRFRNYIAGRSSSGGSGAPAAPPAADADSSSSGSGQRFRSSWDAKEASGGSAGDYLFELGQSDYNTNVDAGQNVGMIDSLFTGNVLGHRSDIADGSLRGWEARTLKHIIGDYYIAPQFMDKVAMHITKNYLADQGAISATTKVPLILGIWGPKGCGKTFQTELAFRKLGVEPVVMSAGELESETAGQPGRLIRERYRKAAELSKTRGKLSCLVINDLDAGIGRFGNTQCTVNNQIVIGTLMNICDDPNRVSIGANWRESDYIKRVPIIVTGNDFSTLYAPLIRDGRMEKFYWQPQRDDVVAIVWQMYKEDGVSKRDIETLIDTFGNQALDFFGALRAATYDAQIREWMHGVAGAPLHDADEARVKEVNKRLLSQKDLPEFEPVPLTLADLLAEGRRLVGEQEAVNQGRLGELYMKGVVWGEDALGGWSSSEDSGDEEPRAGRSLLG</sequence>
<dbReference type="InterPro" id="IPR044960">
    <property type="entry name" value="RCA-like"/>
</dbReference>
<feature type="compositionally biased region" description="Low complexity" evidence="7">
    <location>
        <begin position="472"/>
        <end position="481"/>
    </location>
</feature>
<dbReference type="Gene3D" id="3.40.50.300">
    <property type="entry name" value="P-loop containing nucleotide triphosphate hydrolases"/>
    <property type="match status" value="1"/>
</dbReference>
<dbReference type="PANTHER" id="PTHR32429:SF11">
    <property type="entry name" value="RIBULOSE BISPHOSPHATE CARBOXYLASE_OXYGENASE ACTIVASE, CHLOROPLASTIC"/>
    <property type="match status" value="1"/>
</dbReference>
<evidence type="ECO:0000256" key="4">
    <source>
        <dbReference type="ARBA" id="ARBA00025556"/>
    </source>
</evidence>
<feature type="region of interest" description="Disordered" evidence="7">
    <location>
        <begin position="1"/>
        <end position="176"/>
    </location>
</feature>
<keyword evidence="10" id="KW-1185">Reference proteome</keyword>
<dbReference type="Gene3D" id="1.10.8.1070">
    <property type="match status" value="1"/>
</dbReference>
<feature type="region of interest" description="Disordered" evidence="7">
    <location>
        <begin position="664"/>
        <end position="697"/>
    </location>
</feature>
<evidence type="ECO:0000256" key="3">
    <source>
        <dbReference type="ARBA" id="ARBA00022840"/>
    </source>
</evidence>
<dbReference type="InterPro" id="IPR013784">
    <property type="entry name" value="Carb-bd-like_fold"/>
</dbReference>
<dbReference type="Pfam" id="PF21228">
    <property type="entry name" value="RuBisCO_activase_AAA_helical"/>
    <property type="match status" value="1"/>
</dbReference>
<accession>A0ABY8UFR8</accession>
<comment type="similarity">
    <text evidence="5 6">Belongs to the RuBisCO activase family.</text>
</comment>
<evidence type="ECO:0000313" key="9">
    <source>
        <dbReference type="EMBL" id="WIA20338.1"/>
    </source>
</evidence>
<evidence type="ECO:0000259" key="8">
    <source>
        <dbReference type="PROSITE" id="PS51166"/>
    </source>
</evidence>
<evidence type="ECO:0000256" key="2">
    <source>
        <dbReference type="ARBA" id="ARBA00022741"/>
    </source>
</evidence>
<dbReference type="Pfam" id="PF00686">
    <property type="entry name" value="CBM_20"/>
    <property type="match status" value="3"/>
</dbReference>
<feature type="compositionally biased region" description="Low complexity" evidence="7">
    <location>
        <begin position="105"/>
        <end position="153"/>
    </location>
</feature>
<feature type="compositionally biased region" description="Low complexity" evidence="7">
    <location>
        <begin position="843"/>
        <end position="855"/>
    </location>
</feature>
<evidence type="ECO:0000256" key="1">
    <source>
        <dbReference type="ARBA" id="ARBA00004470"/>
    </source>
</evidence>
<dbReference type="Proteomes" id="UP001244341">
    <property type="component" value="Chromosome 11b"/>
</dbReference>
<organism evidence="9 10">
    <name type="scientific">Tetradesmus obliquus</name>
    <name type="common">Green alga</name>
    <name type="synonym">Acutodesmus obliquus</name>
    <dbReference type="NCBI Taxonomy" id="3088"/>
    <lineage>
        <taxon>Eukaryota</taxon>
        <taxon>Viridiplantae</taxon>
        <taxon>Chlorophyta</taxon>
        <taxon>core chlorophytes</taxon>
        <taxon>Chlorophyceae</taxon>
        <taxon>CS clade</taxon>
        <taxon>Sphaeropleales</taxon>
        <taxon>Scenedesmaceae</taxon>
        <taxon>Tetradesmus</taxon>
    </lineage>
</organism>
<dbReference type="PANTHER" id="PTHR32429">
    <property type="match status" value="1"/>
</dbReference>
<feature type="compositionally biased region" description="Low complexity" evidence="7">
    <location>
        <begin position="796"/>
        <end position="819"/>
    </location>
</feature>
<evidence type="ECO:0000256" key="7">
    <source>
        <dbReference type="SAM" id="MobiDB-lite"/>
    </source>
</evidence>
<keyword evidence="6" id="KW-0934">Plastid</keyword>
<feature type="domain" description="CBM20" evidence="8">
    <location>
        <begin position="539"/>
        <end position="647"/>
    </location>
</feature>
<feature type="compositionally biased region" description="Pro residues" evidence="7">
    <location>
        <begin position="673"/>
        <end position="696"/>
    </location>
</feature>